<feature type="region of interest" description="Disordered" evidence="1">
    <location>
        <begin position="1"/>
        <end position="20"/>
    </location>
</feature>
<dbReference type="PANTHER" id="PTHR32063">
    <property type="match status" value="1"/>
</dbReference>
<feature type="transmembrane region" description="Helical" evidence="2">
    <location>
        <begin position="1053"/>
        <end position="1075"/>
    </location>
</feature>
<dbReference type="Gene3D" id="3.30.70.1440">
    <property type="entry name" value="Multidrug efflux transporter AcrB pore domain"/>
    <property type="match status" value="1"/>
</dbReference>
<name>A0LCP6_MAGMM</name>
<protein>
    <submittedName>
        <fullName evidence="3">Acriflavin resistance protein</fullName>
    </submittedName>
</protein>
<dbReference type="InterPro" id="IPR027463">
    <property type="entry name" value="AcrB_DN_DC_subdom"/>
</dbReference>
<dbReference type="SUPFAM" id="SSF82693">
    <property type="entry name" value="Multidrug efflux transporter AcrB pore domain, PN1, PN2, PC1 and PC2 subdomains"/>
    <property type="match status" value="3"/>
</dbReference>
<dbReference type="SUPFAM" id="SSF82866">
    <property type="entry name" value="Multidrug efflux transporter AcrB transmembrane domain"/>
    <property type="match status" value="2"/>
</dbReference>
<dbReference type="PRINTS" id="PR00702">
    <property type="entry name" value="ACRIFLAVINRP"/>
</dbReference>
<dbReference type="STRING" id="156889.Mmc1_3249"/>
<feature type="compositionally biased region" description="Pro residues" evidence="1">
    <location>
        <begin position="1129"/>
        <end position="1149"/>
    </location>
</feature>
<dbReference type="Pfam" id="PF00873">
    <property type="entry name" value="ACR_tran"/>
    <property type="match status" value="1"/>
</dbReference>
<dbReference type="Gene3D" id="3.30.70.1320">
    <property type="entry name" value="Multidrug efflux transporter AcrB pore domain like"/>
    <property type="match status" value="1"/>
</dbReference>
<evidence type="ECO:0000313" key="4">
    <source>
        <dbReference type="Proteomes" id="UP000002586"/>
    </source>
</evidence>
<feature type="transmembrane region" description="Helical" evidence="2">
    <location>
        <begin position="1028"/>
        <end position="1047"/>
    </location>
</feature>
<reference evidence="3 4" key="2">
    <citation type="journal article" date="2012" name="Int. J. Syst. Evol. Microbiol.">
        <title>Magnetococcus marinus gen. nov., sp. nov., a marine, magnetotactic bacterium that represents a novel lineage (Magnetococcaceae fam. nov.; Magnetococcales ord. nov.) at the base of the Alphaproteobacteria.</title>
        <authorList>
            <person name="Bazylinski D.A."/>
            <person name="Williams T.J."/>
            <person name="Lefevre C.T."/>
            <person name="Berg R.J."/>
            <person name="Zhang C.L."/>
            <person name="Bowser S.S."/>
            <person name="Dean A.J."/>
            <person name="Beveridge T.J."/>
        </authorList>
    </citation>
    <scope>NUCLEOTIDE SEQUENCE [LARGE SCALE GENOMIC DNA]</scope>
    <source>
        <strain evidence="4">ATCC BAA-1437 / JCM 17883 / MC-1</strain>
    </source>
</reference>
<dbReference type="KEGG" id="mgm:Mmc1_3249"/>
<feature type="compositionally biased region" description="Basic residues" evidence="1">
    <location>
        <begin position="1286"/>
        <end position="1297"/>
    </location>
</feature>
<dbReference type="GO" id="GO:0005886">
    <property type="term" value="C:plasma membrane"/>
    <property type="evidence" value="ECO:0007669"/>
    <property type="project" value="TreeGrafter"/>
</dbReference>
<dbReference type="EMBL" id="CP000471">
    <property type="protein sequence ID" value="ABK45739.1"/>
    <property type="molecule type" value="Genomic_DNA"/>
</dbReference>
<feature type="transmembrane region" description="Helical" evidence="2">
    <location>
        <begin position="37"/>
        <end position="55"/>
    </location>
</feature>
<sequence>MMQSDQMGHDKDTGSQTPDHALGIAGSMAKSFIHSPLSPLFLIACLAMGVMGLILTPRQEDPQISVPMVDIFVQYAGASSEQVETLVSDPLERIMSELHGVKHVYSATMRGQAMVTVEFDVGQNMEESLVKLYDRLQSNMDKMPPGVPRPLVKPRAVDDVPIVALTLWSTSVDDAYLRILSMDVLQQLNEVGNTSQGGVIGGRSEQIRVEVYPERLTGHHISLDQIAQTISSANSEKEVGSSETGDTGYRVYTGSFLKSAEDIKRLVVGTHQNVPVYISDVARVFSGPAETNQLVNYYTGAAKPEGVPEADGASAVTIYVAKKKGSNGVSVANGILAKVEELKTTLIPANVHVAVTRNYGETANEKVNELLFKLFIATMAVTVLIWFFLGLRPAIVTLIVIPVVILMTVFAAWLMGYTIDRVSLFALIFSIGILVDDAIVVVENIYRRWLLDGKTDSDISVDAVREVGNPTILATFTVIAALVPMGAVRGMMGPYMEPIPALGSVAMLFSLFAAFVFTPWLAQRLKPSMTNLEHHAKKEHRQAEMMERFYYWLIPQFLKSRAKGYGFLAGLVVVFFICCAMFYTTHVTVKILPLDNKPEFNVVVNMPEGTALFKTANLTQQLAKQIRENLPEVMALQTYVGTASPYNFNGLVRHYYLRQDSWQADIQVQLVHKSKRKNTSHDLAVQVRELLTPIAHAAGGKIQVVEMPPGPPVLQSVVAEVTGPTAEIRRQVARDLEQMFERSDSIVDVDTLIQDNNEVWRFEVDTEKAVRRGISVDSINRNLAMAMGGHKLGDIKRGSILEPTYIVLQVPLEVRAQIANLSDLPIQSSAGHTIPLGELGRFIKANQDPVIYHKDLRPVEFVTGEVTGRLDAPIYGMFDIEDMLKGYTAPDGVKIAGTYLGPPDTYSVSGFEWTGEWTVTYETFRDMGIAFGVALLFIYALVVGMFKNFTLPAIIMAPIPLTLMGIIPGHWLLDAKFTATSMIGFIALAGIIVRNSILLVDFAQEEILKGTSVQDAVILSCKARTRPIVITALALVAGSSVILSDYIFQGMAISLLAGALVSTVLTLVVIPLGCVTAASSFKQPDTGLVMTHFEPSPLPHQPLSPPPAQSGQADEAPEHVAPVTAAKPEPAPAPLEPAPEPLEPAPQPEAAPAARIETQAAVEVEQPQVTEAVTPPSPDKEASPAAETTPRKTIKAKRAVSKPAEDTPKPAAKKRATVIRKTVSKATATASAEPTLSEAAPVSDAPKQAVAENPVGTAPPVERVMIPEPVIPDEVETDSETTRGGGRGKRRGIRLKT</sequence>
<dbReference type="GO" id="GO:0042910">
    <property type="term" value="F:xenobiotic transmembrane transporter activity"/>
    <property type="evidence" value="ECO:0007669"/>
    <property type="project" value="TreeGrafter"/>
</dbReference>
<evidence type="ECO:0000256" key="1">
    <source>
        <dbReference type="SAM" id="MobiDB-lite"/>
    </source>
</evidence>
<feature type="transmembrane region" description="Helical" evidence="2">
    <location>
        <begin position="927"/>
        <end position="946"/>
    </location>
</feature>
<feature type="transmembrane region" description="Helical" evidence="2">
    <location>
        <begin position="565"/>
        <end position="583"/>
    </location>
</feature>
<keyword evidence="2" id="KW-0472">Membrane</keyword>
<reference evidence="4" key="1">
    <citation type="journal article" date="2009" name="Appl. Environ. Microbiol.">
        <title>Complete genome sequence of the chemolithoautotrophic marine magnetotactic coccus strain MC-1.</title>
        <authorList>
            <person name="Schubbe S."/>
            <person name="Williams T.J."/>
            <person name="Xie G."/>
            <person name="Kiss H.E."/>
            <person name="Brettin T.S."/>
            <person name="Martinez D."/>
            <person name="Ross C.A."/>
            <person name="Schuler D."/>
            <person name="Cox B.L."/>
            <person name="Nealson K.H."/>
            <person name="Bazylinski D.A."/>
        </authorList>
    </citation>
    <scope>NUCLEOTIDE SEQUENCE [LARGE SCALE GENOMIC DNA]</scope>
    <source>
        <strain evidence="4">ATCC BAA-1437 / JCM 17883 / MC-1</strain>
    </source>
</reference>
<feature type="transmembrane region" description="Helical" evidence="2">
    <location>
        <begin position="370"/>
        <end position="389"/>
    </location>
</feature>
<organism evidence="3 4">
    <name type="scientific">Magnetococcus marinus (strain ATCC BAA-1437 / JCM 17883 / MC-1)</name>
    <dbReference type="NCBI Taxonomy" id="156889"/>
    <lineage>
        <taxon>Bacteria</taxon>
        <taxon>Pseudomonadati</taxon>
        <taxon>Pseudomonadota</taxon>
        <taxon>Magnetococcia</taxon>
        <taxon>Magnetococcales</taxon>
        <taxon>Magnetococcaceae</taxon>
        <taxon>Magnetococcus</taxon>
    </lineage>
</organism>
<keyword evidence="4" id="KW-1185">Reference proteome</keyword>
<dbReference type="Gene3D" id="3.30.70.1430">
    <property type="entry name" value="Multidrug efflux transporter AcrB pore domain"/>
    <property type="match status" value="2"/>
</dbReference>
<accession>A0LCP6</accession>
<evidence type="ECO:0000313" key="3">
    <source>
        <dbReference type="EMBL" id="ABK45739.1"/>
    </source>
</evidence>
<dbReference type="eggNOG" id="COG0841">
    <property type="taxonomic scope" value="Bacteria"/>
</dbReference>
<evidence type="ECO:0000256" key="2">
    <source>
        <dbReference type="SAM" id="Phobius"/>
    </source>
</evidence>
<feature type="compositionally biased region" description="Pro residues" evidence="1">
    <location>
        <begin position="1096"/>
        <end position="1108"/>
    </location>
</feature>
<dbReference type="eggNOG" id="COG3087">
    <property type="taxonomic scope" value="Bacteria"/>
</dbReference>
<proteinExistence type="predicted"/>
<keyword evidence="2" id="KW-1133">Transmembrane helix</keyword>
<feature type="transmembrane region" description="Helical" evidence="2">
    <location>
        <begin position="467"/>
        <end position="487"/>
    </location>
</feature>
<dbReference type="OrthoDB" id="174266at2"/>
<gene>
    <name evidence="3" type="ordered locus">Mmc1_3249</name>
</gene>
<feature type="transmembrane region" description="Helical" evidence="2">
    <location>
        <begin position="953"/>
        <end position="973"/>
    </location>
</feature>
<dbReference type="HOGENOM" id="CLU_002755_1_2_5"/>
<dbReference type="Proteomes" id="UP000002586">
    <property type="component" value="Chromosome"/>
</dbReference>
<dbReference type="Gene3D" id="1.20.1640.10">
    <property type="entry name" value="Multidrug efflux transporter AcrB transmembrane domain"/>
    <property type="match status" value="2"/>
</dbReference>
<feature type="transmembrane region" description="Helical" evidence="2">
    <location>
        <begin position="979"/>
        <end position="1000"/>
    </location>
</feature>
<feature type="region of interest" description="Disordered" evidence="1">
    <location>
        <begin position="1090"/>
        <end position="1297"/>
    </location>
</feature>
<dbReference type="InterPro" id="IPR001036">
    <property type="entry name" value="Acrflvin-R"/>
</dbReference>
<feature type="transmembrane region" description="Helical" evidence="2">
    <location>
        <begin position="396"/>
        <end position="416"/>
    </location>
</feature>
<feature type="transmembrane region" description="Helical" evidence="2">
    <location>
        <begin position="422"/>
        <end position="446"/>
    </location>
</feature>
<dbReference type="SUPFAM" id="SSF82714">
    <property type="entry name" value="Multidrug efflux transporter AcrB TolC docking domain, DN and DC subdomains"/>
    <property type="match status" value="2"/>
</dbReference>
<keyword evidence="2" id="KW-0812">Transmembrane</keyword>
<dbReference type="PANTHER" id="PTHR32063:SF16">
    <property type="entry name" value="CATION EFFLUX SYSTEM (ACRB_ACRD_ACRF FAMILY)"/>
    <property type="match status" value="1"/>
</dbReference>
<feature type="transmembrane region" description="Helical" evidence="2">
    <location>
        <begin position="499"/>
        <end position="522"/>
    </location>
</feature>
<dbReference type="Gene3D" id="3.30.2090.10">
    <property type="entry name" value="Multidrug efflux transporter AcrB TolC docking domain, DN and DC subdomains"/>
    <property type="match status" value="2"/>
</dbReference>